<reference evidence="2" key="1">
    <citation type="submission" date="2021-08" db="EMBL/GenBank/DDBJ databases">
        <title>WGS assembly of Ceratopteris richardii.</title>
        <authorList>
            <person name="Marchant D.B."/>
            <person name="Chen G."/>
            <person name="Jenkins J."/>
            <person name="Shu S."/>
            <person name="Leebens-Mack J."/>
            <person name="Grimwood J."/>
            <person name="Schmutz J."/>
            <person name="Soltis P."/>
            <person name="Soltis D."/>
            <person name="Chen Z.-H."/>
        </authorList>
    </citation>
    <scope>NUCLEOTIDE SEQUENCE</scope>
    <source>
        <strain evidence="2">Whitten #5841</strain>
        <tissue evidence="2">Leaf</tissue>
    </source>
</reference>
<evidence type="ECO:0000313" key="3">
    <source>
        <dbReference type="Proteomes" id="UP000825935"/>
    </source>
</evidence>
<organism evidence="2 3">
    <name type="scientific">Ceratopteris richardii</name>
    <name type="common">Triangle waterfern</name>
    <dbReference type="NCBI Taxonomy" id="49495"/>
    <lineage>
        <taxon>Eukaryota</taxon>
        <taxon>Viridiplantae</taxon>
        <taxon>Streptophyta</taxon>
        <taxon>Embryophyta</taxon>
        <taxon>Tracheophyta</taxon>
        <taxon>Polypodiopsida</taxon>
        <taxon>Polypodiidae</taxon>
        <taxon>Polypodiales</taxon>
        <taxon>Pteridineae</taxon>
        <taxon>Pteridaceae</taxon>
        <taxon>Parkerioideae</taxon>
        <taxon>Ceratopteris</taxon>
    </lineage>
</organism>
<keyword evidence="3" id="KW-1185">Reference proteome</keyword>
<dbReference type="EMBL" id="CM035439">
    <property type="protein sequence ID" value="KAH7284752.1"/>
    <property type="molecule type" value="Genomic_DNA"/>
</dbReference>
<evidence type="ECO:0000256" key="1">
    <source>
        <dbReference type="SAM" id="MobiDB-lite"/>
    </source>
</evidence>
<feature type="compositionally biased region" description="Polar residues" evidence="1">
    <location>
        <begin position="23"/>
        <end position="37"/>
    </location>
</feature>
<accession>A0A8T2QKR4</accession>
<sequence>MTAEPRKLDSSPLIPKRARPSAVGSSLSRSNEAQQHLQGRRPGQTMKRVRVVFTDPDATESSSDEQEISVTSSSRERTKRVVQQMFVPIASTTISPFQKGREANVFSTGSETQVDAIDLPVLPGLSRISRRNSSKYWPRPSLPKQKKRVGVRQRRWGRWKVNSRHVDPSYGESVVAASLNSSEALLAQEVAASDLCEIDMLFREGFLSDTATPAGSSMYSSESFEPLFCPELKDMSKCFLPHSPSSVLEVSTNFQAGSPASEFDMTFSDCSSPRRRAPDIDAASIPVQELSQYLTDCIIPHPSAVEEPLFEACGDNSFVNVKSEPSSLNDSLFEDLNVGTEDKLSCYDIASFTDPEDEHGNINLMSFELDAEALTWIDIQPDL</sequence>
<feature type="region of interest" description="Disordered" evidence="1">
    <location>
        <begin position="1"/>
        <end position="79"/>
    </location>
</feature>
<name>A0A8T2QKR4_CERRI</name>
<evidence type="ECO:0000313" key="2">
    <source>
        <dbReference type="EMBL" id="KAH7284752.1"/>
    </source>
</evidence>
<dbReference type="AlphaFoldDB" id="A0A8T2QKR4"/>
<gene>
    <name evidence="2" type="ORF">KP509_34G069000</name>
</gene>
<dbReference type="Proteomes" id="UP000825935">
    <property type="component" value="Chromosome 34"/>
</dbReference>
<proteinExistence type="predicted"/>
<comment type="caution">
    <text evidence="2">The sequence shown here is derived from an EMBL/GenBank/DDBJ whole genome shotgun (WGS) entry which is preliminary data.</text>
</comment>
<protein>
    <submittedName>
        <fullName evidence="2">Uncharacterized protein</fullName>
    </submittedName>
</protein>